<keyword evidence="1" id="KW-0732">Signal</keyword>
<evidence type="ECO:0000256" key="1">
    <source>
        <dbReference type="SAM" id="SignalP"/>
    </source>
</evidence>
<organism evidence="3 4">
    <name type="scientific">Polluticaenibacter yanchengensis</name>
    <dbReference type="NCBI Taxonomy" id="3014562"/>
    <lineage>
        <taxon>Bacteria</taxon>
        <taxon>Pseudomonadati</taxon>
        <taxon>Bacteroidota</taxon>
        <taxon>Chitinophagia</taxon>
        <taxon>Chitinophagales</taxon>
        <taxon>Chitinophagaceae</taxon>
        <taxon>Polluticaenibacter</taxon>
    </lineage>
</organism>
<feature type="signal peptide" evidence="1">
    <location>
        <begin position="1"/>
        <end position="28"/>
    </location>
</feature>
<sequence>MAILKNFRKGIQLFLAGAAILCIKNADAQSGYWQQQIQYDMDVNLNVKSNILNGTQKITYTNNSSDTLRKLFVHLYWNAFQPNSSMDVRSRELGETVLRTDKDGEPVLDWDARVRDRISQLSPSEIGYSKVKSFKIDGVEQELKEYETILEVKLSKPVLPKSNVVINTVFESQVPVQIRRAGRNSAEGVDFSMTQWYPKVAEYDFQGWNANPYIAREFHGVWGNFNVNITLDKNYKIGASGNLLNAAEIGWGYDGKEGSALKPSKTATRTWKFRAENVHDFAWAADPAYKHITRQVKNGPLLRFIYLDSAAQEDAWQKSADTLALATEFINATFGKYPWNVYSVIQGGDGGMEYAMSTLVKSASIGTMIHELMHSWYQQLMATNESLYYWMDEGFTVYAETRTSQWLRNKPGFAQKGSYTSYYNLVKSRREEPMGTHADHFNSNYAYSNAAYSKGAVFLTQLGYIIGNKVLDQVLHNYYNEWKFKHPTPNDFIRVAEKTSDIELKWYKDLWVNTTRTIDYKIDSIWMENSKTNVRIKNIGSLPMPVDISFTMADGSKEYHYKPLNLMYGAKPSETNDKWVVYEPQLWTHRTFVVSIDQPLNKISKIEIDDSERLADIDRSNNKIVTGF</sequence>
<comment type="caution">
    <text evidence="3">The sequence shown here is derived from an EMBL/GenBank/DDBJ whole genome shotgun (WGS) entry which is preliminary data.</text>
</comment>
<evidence type="ECO:0000313" key="3">
    <source>
        <dbReference type="EMBL" id="MDA3615716.1"/>
    </source>
</evidence>
<keyword evidence="4" id="KW-1185">Reference proteome</keyword>
<dbReference type="Pfam" id="PF01433">
    <property type="entry name" value="Peptidase_M1"/>
    <property type="match status" value="1"/>
</dbReference>
<evidence type="ECO:0000259" key="2">
    <source>
        <dbReference type="Pfam" id="PF01433"/>
    </source>
</evidence>
<dbReference type="InterPro" id="IPR034015">
    <property type="entry name" value="M1_LTA4H"/>
</dbReference>
<gene>
    <name evidence="3" type="ORF">O3P16_12915</name>
</gene>
<dbReference type="Proteomes" id="UP001210231">
    <property type="component" value="Unassembled WGS sequence"/>
</dbReference>
<feature type="chain" id="PRO_5045132293" evidence="1">
    <location>
        <begin position="29"/>
        <end position="628"/>
    </location>
</feature>
<reference evidence="3 4" key="1">
    <citation type="submission" date="2022-12" db="EMBL/GenBank/DDBJ databases">
        <title>Chitinophagaceae gen. sp. nov., a new member of the family Chitinophagaceae, isolated from soil in a chemical factory.</title>
        <authorList>
            <person name="Ke Z."/>
        </authorList>
    </citation>
    <scope>NUCLEOTIDE SEQUENCE [LARGE SCALE GENOMIC DNA]</scope>
    <source>
        <strain evidence="3 4">LY-5</strain>
    </source>
</reference>
<dbReference type="InterPro" id="IPR014782">
    <property type="entry name" value="Peptidase_M1_dom"/>
</dbReference>
<dbReference type="PANTHER" id="PTHR45726:SF3">
    <property type="entry name" value="LEUKOTRIENE A-4 HYDROLASE"/>
    <property type="match status" value="1"/>
</dbReference>
<dbReference type="CDD" id="cd09604">
    <property type="entry name" value="M1_APN_like"/>
    <property type="match status" value="1"/>
</dbReference>
<feature type="domain" description="Peptidase M1 membrane alanine aminopeptidase" evidence="2">
    <location>
        <begin position="361"/>
        <end position="511"/>
    </location>
</feature>
<evidence type="ECO:0000313" key="4">
    <source>
        <dbReference type="Proteomes" id="UP001210231"/>
    </source>
</evidence>
<accession>A0ABT4ULI8</accession>
<proteinExistence type="predicted"/>
<dbReference type="EMBL" id="JAQGEF010000016">
    <property type="protein sequence ID" value="MDA3615716.1"/>
    <property type="molecule type" value="Genomic_DNA"/>
</dbReference>
<dbReference type="InterPro" id="IPR027268">
    <property type="entry name" value="Peptidase_M4/M1_CTD_sf"/>
</dbReference>
<dbReference type="RefSeq" id="WP_407032042.1">
    <property type="nucleotide sequence ID" value="NZ_JAQGEF010000016.1"/>
</dbReference>
<dbReference type="PANTHER" id="PTHR45726">
    <property type="entry name" value="LEUKOTRIENE A-4 HYDROLASE"/>
    <property type="match status" value="1"/>
</dbReference>
<dbReference type="SUPFAM" id="SSF55486">
    <property type="entry name" value="Metalloproteases ('zincins'), catalytic domain"/>
    <property type="match status" value="1"/>
</dbReference>
<dbReference type="Gene3D" id="1.10.390.10">
    <property type="entry name" value="Neutral Protease Domain 2"/>
    <property type="match status" value="1"/>
</dbReference>
<name>A0ABT4ULI8_9BACT</name>
<protein>
    <submittedName>
        <fullName evidence="3">M1 family metallopeptidase</fullName>
    </submittedName>
</protein>